<accession>A0A3S0TYX6</accession>
<gene>
    <name evidence="1" type="ORF">ELQ35_15640</name>
</gene>
<organism evidence="1 2">
    <name type="scientific">Peribacillus cavernae</name>
    <dbReference type="NCBI Taxonomy" id="1674310"/>
    <lineage>
        <taxon>Bacteria</taxon>
        <taxon>Bacillati</taxon>
        <taxon>Bacillota</taxon>
        <taxon>Bacilli</taxon>
        <taxon>Bacillales</taxon>
        <taxon>Bacillaceae</taxon>
        <taxon>Peribacillus</taxon>
    </lineage>
</organism>
<sequence>MRMGDQQQEHRRALELVEQESSEVGNELIIISKVLDRFKETTERVATNHHWDERDLDLFEGVVTYIREGQFLNKATEFRPRSQNDTKIDITHINNQDNVYVKILNHDKYYSVLEDGIILRFYEVPKWIVRYYMDPSFMKQLRNSNIDGTIAIRKLHDLVWIRKQLIDAAKEEEQ</sequence>
<dbReference type="RefSeq" id="WP_126865851.1">
    <property type="nucleotide sequence ID" value="NZ_JAUSTX010000037.1"/>
</dbReference>
<comment type="caution">
    <text evidence="1">The sequence shown here is derived from an EMBL/GenBank/DDBJ whole genome shotgun (WGS) entry which is preliminary data.</text>
</comment>
<dbReference type="Proteomes" id="UP000267430">
    <property type="component" value="Unassembled WGS sequence"/>
</dbReference>
<keyword evidence="2" id="KW-1185">Reference proteome</keyword>
<reference evidence="1 2" key="1">
    <citation type="submission" date="2018-12" db="EMBL/GenBank/DDBJ databases">
        <title>Bacillus chawlae sp. nov., Bacillus glennii sp. nov., and Bacillus saganii sp. nov. Isolated from the Vehicle Assembly Building at Kennedy Space Center where the Viking Spacecraft were Assembled.</title>
        <authorList>
            <person name="Seuylemezian A."/>
            <person name="Vaishampayan P."/>
        </authorList>
    </citation>
    <scope>NUCLEOTIDE SEQUENCE [LARGE SCALE GENOMIC DNA]</scope>
    <source>
        <strain evidence="1 2">L5</strain>
    </source>
</reference>
<protein>
    <submittedName>
        <fullName evidence="1">Uncharacterized protein</fullName>
    </submittedName>
</protein>
<dbReference type="EMBL" id="RYZZ01000025">
    <property type="protein sequence ID" value="RUQ27474.1"/>
    <property type="molecule type" value="Genomic_DNA"/>
</dbReference>
<evidence type="ECO:0000313" key="1">
    <source>
        <dbReference type="EMBL" id="RUQ27474.1"/>
    </source>
</evidence>
<evidence type="ECO:0000313" key="2">
    <source>
        <dbReference type="Proteomes" id="UP000267430"/>
    </source>
</evidence>
<name>A0A3S0TYX6_9BACI</name>
<proteinExistence type="predicted"/>
<dbReference type="AlphaFoldDB" id="A0A3S0TYX6"/>